<evidence type="ECO:0000313" key="2">
    <source>
        <dbReference type="EMBL" id="KFF06750.1"/>
    </source>
</evidence>
<organism evidence="2 3">
    <name type="scientific">Flavobacterium reichenbachii</name>
    <dbReference type="NCBI Taxonomy" id="362418"/>
    <lineage>
        <taxon>Bacteria</taxon>
        <taxon>Pseudomonadati</taxon>
        <taxon>Bacteroidota</taxon>
        <taxon>Flavobacteriia</taxon>
        <taxon>Flavobacteriales</taxon>
        <taxon>Flavobacteriaceae</taxon>
        <taxon>Flavobacterium</taxon>
    </lineage>
</organism>
<feature type="transmembrane region" description="Helical" evidence="1">
    <location>
        <begin position="86"/>
        <end position="106"/>
    </location>
</feature>
<dbReference type="STRING" id="362418.IW19_15100"/>
<sequence>MSHALTHILSNECPVCHKGKVFKDKNIFLNFGLPKMNEYCSHCNYKFQKEPGYFFGAMYVNYGLTVAQGIATYCVAQFFFETNFDLRIIPIIAVVITLLTSFNLRFSRLVWIYMFKDYTS</sequence>
<keyword evidence="1" id="KW-1133">Transmembrane helix</keyword>
<comment type="caution">
    <text evidence="2">The sequence shown here is derived from an EMBL/GenBank/DDBJ whole genome shotgun (WGS) entry which is preliminary data.</text>
</comment>
<keyword evidence="1" id="KW-0812">Transmembrane</keyword>
<evidence type="ECO:0008006" key="4">
    <source>
        <dbReference type="Google" id="ProtNLM"/>
    </source>
</evidence>
<dbReference type="EMBL" id="JPRL01000001">
    <property type="protein sequence ID" value="KFF06750.1"/>
    <property type="molecule type" value="Genomic_DNA"/>
</dbReference>
<keyword evidence="3" id="KW-1185">Reference proteome</keyword>
<feature type="transmembrane region" description="Helical" evidence="1">
    <location>
        <begin position="59"/>
        <end position="80"/>
    </location>
</feature>
<protein>
    <recommendedName>
        <fullName evidence="4">DUF983 domain-containing protein</fullName>
    </recommendedName>
</protein>
<dbReference type="OrthoDB" id="9790326at2"/>
<dbReference type="RefSeq" id="WP_035685532.1">
    <property type="nucleotide sequence ID" value="NZ_JPRL01000001.1"/>
</dbReference>
<keyword evidence="1" id="KW-0472">Membrane</keyword>
<reference evidence="2 3" key="1">
    <citation type="submission" date="2014-07" db="EMBL/GenBank/DDBJ databases">
        <title>Genome of Flavobacterium reichenbachii LMG 25512.</title>
        <authorList>
            <person name="Stropko S.J."/>
            <person name="Pipes S.E."/>
            <person name="Newman J.D."/>
        </authorList>
    </citation>
    <scope>NUCLEOTIDE SEQUENCE [LARGE SCALE GENOMIC DNA]</scope>
    <source>
        <strain evidence="2 3">LMG 25512</strain>
    </source>
</reference>
<gene>
    <name evidence="2" type="ORF">IW19_15100</name>
</gene>
<evidence type="ECO:0000256" key="1">
    <source>
        <dbReference type="SAM" id="Phobius"/>
    </source>
</evidence>
<dbReference type="eggNOG" id="COG5349">
    <property type="taxonomic scope" value="Bacteria"/>
</dbReference>
<proteinExistence type="predicted"/>
<accession>A0A085ZQN6</accession>
<dbReference type="Proteomes" id="UP000028715">
    <property type="component" value="Unassembled WGS sequence"/>
</dbReference>
<evidence type="ECO:0000313" key="3">
    <source>
        <dbReference type="Proteomes" id="UP000028715"/>
    </source>
</evidence>
<dbReference type="AlphaFoldDB" id="A0A085ZQN6"/>
<name>A0A085ZQN6_9FLAO</name>